<dbReference type="EMBL" id="NWUJ01000001">
    <property type="protein sequence ID" value="PFH38008.1"/>
    <property type="molecule type" value="Genomic_DNA"/>
</dbReference>
<dbReference type="GeneID" id="40305412"/>
<dbReference type="KEGG" id="bbes:BESB_003490"/>
<organism evidence="1 2">
    <name type="scientific">Besnoitia besnoiti</name>
    <name type="common">Apicomplexan protozoan</name>
    <dbReference type="NCBI Taxonomy" id="94643"/>
    <lineage>
        <taxon>Eukaryota</taxon>
        <taxon>Sar</taxon>
        <taxon>Alveolata</taxon>
        <taxon>Apicomplexa</taxon>
        <taxon>Conoidasida</taxon>
        <taxon>Coccidia</taxon>
        <taxon>Eucoccidiorida</taxon>
        <taxon>Eimeriorina</taxon>
        <taxon>Sarcocystidae</taxon>
        <taxon>Besnoitia</taxon>
    </lineage>
</organism>
<gene>
    <name evidence="1" type="ORF">BESB_003490</name>
</gene>
<comment type="caution">
    <text evidence="1">The sequence shown here is derived from an EMBL/GenBank/DDBJ whole genome shotgun (WGS) entry which is preliminary data.</text>
</comment>
<keyword evidence="2" id="KW-1185">Reference proteome</keyword>
<reference evidence="1 2" key="1">
    <citation type="submission" date="2017-09" db="EMBL/GenBank/DDBJ databases">
        <title>Genome sequencing of Besnoitia besnoiti strain Bb-Ger1.</title>
        <authorList>
            <person name="Schares G."/>
            <person name="Venepally P."/>
            <person name="Lorenzi H.A."/>
        </authorList>
    </citation>
    <scope>NUCLEOTIDE SEQUENCE [LARGE SCALE GENOMIC DNA]</scope>
    <source>
        <strain evidence="1 2">Bb-Ger1</strain>
    </source>
</reference>
<accession>A0A2A9MHI9</accession>
<dbReference type="RefSeq" id="XP_029222017.1">
    <property type="nucleotide sequence ID" value="XM_029359104.1"/>
</dbReference>
<dbReference type="AlphaFoldDB" id="A0A2A9MHI9"/>
<proteinExistence type="predicted"/>
<sequence>MLFASLLLNNGPRRCSLSKEQNDGAGQLFANWQKKRAKLFEVWTVISKEERRDQLNFAEPLLRPRLTNPLDLENASIFV</sequence>
<evidence type="ECO:0000313" key="1">
    <source>
        <dbReference type="EMBL" id="PFH38008.1"/>
    </source>
</evidence>
<protein>
    <submittedName>
        <fullName evidence="1">Uncharacterized protein</fullName>
    </submittedName>
</protein>
<name>A0A2A9MHI9_BESBE</name>
<dbReference type="VEuPathDB" id="ToxoDB:BESB_003490"/>
<evidence type="ECO:0000313" key="2">
    <source>
        <dbReference type="Proteomes" id="UP000224006"/>
    </source>
</evidence>
<dbReference type="Proteomes" id="UP000224006">
    <property type="component" value="Chromosome I"/>
</dbReference>